<reference evidence="1" key="1">
    <citation type="journal article" date="2022" name="bioRxiv">
        <title>Sequencing and chromosome-scale assembly of the giantPleurodeles waltlgenome.</title>
        <authorList>
            <person name="Brown T."/>
            <person name="Elewa A."/>
            <person name="Iarovenko S."/>
            <person name="Subramanian E."/>
            <person name="Araus A.J."/>
            <person name="Petzold A."/>
            <person name="Susuki M."/>
            <person name="Suzuki K.-i.T."/>
            <person name="Hayashi T."/>
            <person name="Toyoda A."/>
            <person name="Oliveira C."/>
            <person name="Osipova E."/>
            <person name="Leigh N.D."/>
            <person name="Simon A."/>
            <person name="Yun M.H."/>
        </authorList>
    </citation>
    <scope>NUCLEOTIDE SEQUENCE</scope>
    <source>
        <strain evidence="1">20211129_DDA</strain>
        <tissue evidence="1">Liver</tissue>
    </source>
</reference>
<keyword evidence="2" id="KW-1185">Reference proteome</keyword>
<comment type="caution">
    <text evidence="1">The sequence shown here is derived from an EMBL/GenBank/DDBJ whole genome shotgun (WGS) entry which is preliminary data.</text>
</comment>
<dbReference type="EMBL" id="JANPWB010000009">
    <property type="protein sequence ID" value="KAJ1151922.1"/>
    <property type="molecule type" value="Genomic_DNA"/>
</dbReference>
<evidence type="ECO:0008006" key="3">
    <source>
        <dbReference type="Google" id="ProtNLM"/>
    </source>
</evidence>
<dbReference type="AlphaFoldDB" id="A0AAV7RJY0"/>
<protein>
    <recommendedName>
        <fullName evidence="3">Leptin</fullName>
    </recommendedName>
</protein>
<sequence>MILKPSMQFLFIEAVASKPRDGKDVDSQHDVAMDSILQELSSLKITMKKVAYNTSKTLLYVQSILHDLASFSACLTGAGSPLDRIDSQLSSAIDWEQDHNYLQKTTVDLENWNHHNNLCFSGVPEILEGTDMLGFLHDFLLSLTQLSFEPLLEFKWGIVLIPGSLKSSLDPPNHYLLSETLAGPGGVLHGPALGPTPS</sequence>
<dbReference type="Proteomes" id="UP001066276">
    <property type="component" value="Chromosome 5"/>
</dbReference>
<evidence type="ECO:0000313" key="2">
    <source>
        <dbReference type="Proteomes" id="UP001066276"/>
    </source>
</evidence>
<accession>A0AAV7RJY0</accession>
<organism evidence="1 2">
    <name type="scientific">Pleurodeles waltl</name>
    <name type="common">Iberian ribbed newt</name>
    <dbReference type="NCBI Taxonomy" id="8319"/>
    <lineage>
        <taxon>Eukaryota</taxon>
        <taxon>Metazoa</taxon>
        <taxon>Chordata</taxon>
        <taxon>Craniata</taxon>
        <taxon>Vertebrata</taxon>
        <taxon>Euteleostomi</taxon>
        <taxon>Amphibia</taxon>
        <taxon>Batrachia</taxon>
        <taxon>Caudata</taxon>
        <taxon>Salamandroidea</taxon>
        <taxon>Salamandridae</taxon>
        <taxon>Pleurodelinae</taxon>
        <taxon>Pleurodeles</taxon>
    </lineage>
</organism>
<evidence type="ECO:0000313" key="1">
    <source>
        <dbReference type="EMBL" id="KAJ1151922.1"/>
    </source>
</evidence>
<name>A0AAV7RJY0_PLEWA</name>
<proteinExistence type="predicted"/>
<gene>
    <name evidence="1" type="ORF">NDU88_004701</name>
</gene>